<evidence type="ECO:0000256" key="9">
    <source>
        <dbReference type="SAM" id="Coils"/>
    </source>
</evidence>
<keyword evidence="9" id="KW-0175">Coiled coil</keyword>
<dbReference type="Gene3D" id="3.30.70.20">
    <property type="match status" value="2"/>
</dbReference>
<keyword evidence="12" id="KW-1185">Reference proteome</keyword>
<organism evidence="11 12">
    <name type="scientific">Desulforhabdus amnigena</name>
    <dbReference type="NCBI Taxonomy" id="40218"/>
    <lineage>
        <taxon>Bacteria</taxon>
        <taxon>Pseudomonadati</taxon>
        <taxon>Thermodesulfobacteriota</taxon>
        <taxon>Syntrophobacteria</taxon>
        <taxon>Syntrophobacterales</taxon>
        <taxon>Syntrophobacteraceae</taxon>
        <taxon>Desulforhabdus</taxon>
    </lineage>
</organism>
<dbReference type="Pfam" id="PF12838">
    <property type="entry name" value="Fer4_7"/>
    <property type="match status" value="1"/>
</dbReference>
<evidence type="ECO:0000259" key="10">
    <source>
        <dbReference type="PROSITE" id="PS51379"/>
    </source>
</evidence>
<dbReference type="InterPro" id="IPR036188">
    <property type="entry name" value="FAD/NAD-bd_sf"/>
</dbReference>
<gene>
    <name evidence="11" type="ORF">DAMNIGENAA_23620</name>
</gene>
<name>A0A9W6FU49_9BACT</name>
<dbReference type="AlphaFoldDB" id="A0A9W6FU49"/>
<dbReference type="InterPro" id="IPR017896">
    <property type="entry name" value="4Fe4S_Fe-S-bd"/>
</dbReference>
<feature type="domain" description="4Fe-4S ferredoxin-type" evidence="10">
    <location>
        <begin position="18"/>
        <end position="47"/>
    </location>
</feature>
<comment type="similarity">
    <text evidence="2">Belongs to the HdrA family.</text>
</comment>
<keyword evidence="4" id="KW-0479">Metal-binding</keyword>
<keyword evidence="5" id="KW-0274">FAD</keyword>
<dbReference type="EMBL" id="BSDR01000001">
    <property type="protein sequence ID" value="GLI34929.1"/>
    <property type="molecule type" value="Genomic_DNA"/>
</dbReference>
<dbReference type="PROSITE" id="PS51379">
    <property type="entry name" value="4FE4S_FER_2"/>
    <property type="match status" value="4"/>
</dbReference>
<feature type="domain" description="4Fe-4S ferredoxin-type" evidence="10">
    <location>
        <begin position="908"/>
        <end position="937"/>
    </location>
</feature>
<comment type="cofactor">
    <cofactor evidence="1">
        <name>FAD</name>
        <dbReference type="ChEBI" id="CHEBI:57692"/>
    </cofactor>
</comment>
<feature type="domain" description="4Fe-4S ferredoxin-type" evidence="10">
    <location>
        <begin position="942"/>
        <end position="971"/>
    </location>
</feature>
<feature type="coiled-coil region" evidence="9">
    <location>
        <begin position="161"/>
        <end position="188"/>
    </location>
</feature>
<evidence type="ECO:0000256" key="4">
    <source>
        <dbReference type="ARBA" id="ARBA00022723"/>
    </source>
</evidence>
<evidence type="ECO:0000313" key="11">
    <source>
        <dbReference type="EMBL" id="GLI34929.1"/>
    </source>
</evidence>
<keyword evidence="7" id="KW-0408">Iron</keyword>
<keyword evidence="6" id="KW-0560">Oxidoreductase</keyword>
<evidence type="ECO:0000256" key="6">
    <source>
        <dbReference type="ARBA" id="ARBA00023002"/>
    </source>
</evidence>
<dbReference type="GO" id="GO:0046872">
    <property type="term" value="F:metal ion binding"/>
    <property type="evidence" value="ECO:0007669"/>
    <property type="project" value="UniProtKB-KW"/>
</dbReference>
<sequence>MESLDGEEGHFRVKILQKPRYVDLDKCISCGACAEKCPTVVIDAFNEGLGKRKAIYKYYAQAIPSGYAIDAENCRQLGHGKKCGICAKVCPADAVNYEQKEQLLDLEVGAVILATGFKSFDPSRFDTYAYSNHPNVVTAMEFERLLSAGGPTGGHLKRPSDMGIGEEIEKAEKELQKLQRQLNQAEEKGGEKPPEIMKKKEHLESEIARLRKKQADAHEPKRIAWLQCVGSRQLNNCDNGYCSGVCCMYAIKEAVIAKEHAKGDLEAAIFFMDMRTYGKEFEQYYNRAKELGIRFVRSRVHSVESVAGSDDLRLAYVNDEGVKMEDEFDLVVLSTGLESPPEVRELAKKLGVELNDYNFVATSSFSPVQTSRPGIYACGVLQGPKDIPSSVMEASAVAGAAASKLSDARHTLVHEKTFPPERDIREEPTRIGVFVCNCGVNISNVVRVPEVVEYAKTLPNVAYVQENLFSCSQDAQDKLVRVIKEQNLNRVVVAACSPRTHEPLFQETLRNSSLNKYLFEQANIRDQCSWVHASDPDRATEKAKDLVRMAVARAALIEPLPMPSVPVNPAALVVGGGVAGMVSALTLAKQGFKAHIVEEKERLGGHALKIHRTWKNESVPDFLGDLIREVEENENIDVYLGARVKNAGGFLGNFKTTIVSNGSESERELEHGVTILATGAHSIKTDEYLYGKNERVFRWHELDEAWESDLVKNARSAVFIQCVGSREPDRPHCSRLCCTFSIQKAVELKERNPDMDVYVLYRDIRTYGEREDLYKEARRRGVIFIRYGLEQKPVVKESDGGALEVTLVDHILRRPIVLRPDFITLATAIETRGAEELGQLFKVPLSQDGFFLEVHMKLRPVDFATDGIFLCGLAHYPKPIDESIAQAQAAAARAATILAQKSIEVEGVVSQVDESLCRGCGECVQACPYGAPQLVEVSEGVYVSRIQEALCKGCGACAVACPTGAAAIRHFNDKEVLTMVEAALCK</sequence>
<keyword evidence="8" id="KW-0411">Iron-sulfur</keyword>
<dbReference type="Pfam" id="PF13484">
    <property type="entry name" value="Fer4_16"/>
    <property type="match status" value="1"/>
</dbReference>
<dbReference type="Pfam" id="PF07992">
    <property type="entry name" value="Pyr_redox_2"/>
    <property type="match status" value="2"/>
</dbReference>
<dbReference type="PROSITE" id="PS00198">
    <property type="entry name" value="4FE4S_FER_1"/>
    <property type="match status" value="3"/>
</dbReference>
<accession>A0A9W6FU49</accession>
<protein>
    <recommendedName>
        <fullName evidence="10">4Fe-4S ferredoxin-type domain-containing protein</fullName>
    </recommendedName>
</protein>
<dbReference type="InterPro" id="IPR023753">
    <property type="entry name" value="FAD/NAD-binding_dom"/>
</dbReference>
<evidence type="ECO:0000256" key="1">
    <source>
        <dbReference type="ARBA" id="ARBA00001974"/>
    </source>
</evidence>
<reference evidence="11" key="1">
    <citation type="submission" date="2022-12" db="EMBL/GenBank/DDBJ databases">
        <title>Reference genome sequencing for broad-spectrum identification of bacterial and archaeal isolates by mass spectrometry.</title>
        <authorList>
            <person name="Sekiguchi Y."/>
            <person name="Tourlousse D.M."/>
        </authorList>
    </citation>
    <scope>NUCLEOTIDE SEQUENCE</scope>
    <source>
        <strain evidence="11">ASRB1</strain>
    </source>
</reference>
<dbReference type="GO" id="GO:0051539">
    <property type="term" value="F:4 iron, 4 sulfur cluster binding"/>
    <property type="evidence" value="ECO:0007669"/>
    <property type="project" value="UniProtKB-KW"/>
</dbReference>
<evidence type="ECO:0000256" key="2">
    <source>
        <dbReference type="ARBA" id="ARBA00006561"/>
    </source>
</evidence>
<comment type="caution">
    <text evidence="11">The sequence shown here is derived from an EMBL/GenBank/DDBJ whole genome shotgun (WGS) entry which is preliminary data.</text>
</comment>
<dbReference type="InterPro" id="IPR039650">
    <property type="entry name" value="HdrA-like"/>
</dbReference>
<feature type="domain" description="4Fe-4S ferredoxin-type" evidence="10">
    <location>
        <begin position="65"/>
        <end position="100"/>
    </location>
</feature>
<dbReference type="PANTHER" id="PTHR43498">
    <property type="entry name" value="FERREDOXIN:COB-COM HETERODISULFIDE REDUCTASE SUBUNIT A"/>
    <property type="match status" value="1"/>
</dbReference>
<dbReference type="Gene3D" id="3.50.50.60">
    <property type="entry name" value="FAD/NAD(P)-binding domain"/>
    <property type="match status" value="2"/>
</dbReference>
<dbReference type="GO" id="GO:0016491">
    <property type="term" value="F:oxidoreductase activity"/>
    <property type="evidence" value="ECO:0007669"/>
    <property type="project" value="UniProtKB-KW"/>
</dbReference>
<dbReference type="SUPFAM" id="SSF54862">
    <property type="entry name" value="4Fe-4S ferredoxins"/>
    <property type="match status" value="2"/>
</dbReference>
<evidence type="ECO:0000256" key="5">
    <source>
        <dbReference type="ARBA" id="ARBA00022827"/>
    </source>
</evidence>
<evidence type="ECO:0000256" key="3">
    <source>
        <dbReference type="ARBA" id="ARBA00022485"/>
    </source>
</evidence>
<dbReference type="InterPro" id="IPR017900">
    <property type="entry name" value="4Fe4S_Fe_S_CS"/>
</dbReference>
<evidence type="ECO:0000256" key="8">
    <source>
        <dbReference type="ARBA" id="ARBA00023014"/>
    </source>
</evidence>
<proteinExistence type="inferred from homology"/>
<keyword evidence="3" id="KW-0004">4Fe-4S</keyword>
<dbReference type="Proteomes" id="UP001144372">
    <property type="component" value="Unassembled WGS sequence"/>
</dbReference>
<evidence type="ECO:0000256" key="7">
    <source>
        <dbReference type="ARBA" id="ARBA00023004"/>
    </source>
</evidence>
<dbReference type="SUPFAM" id="SSF51905">
    <property type="entry name" value="FAD/NAD(P)-binding domain"/>
    <property type="match status" value="2"/>
</dbReference>
<dbReference type="PANTHER" id="PTHR43498:SF1">
    <property type="entry name" value="COB--COM HETERODISULFIDE REDUCTASE IRON-SULFUR SUBUNIT A"/>
    <property type="match status" value="1"/>
</dbReference>
<evidence type="ECO:0000313" key="12">
    <source>
        <dbReference type="Proteomes" id="UP001144372"/>
    </source>
</evidence>
<keyword evidence="5" id="KW-0285">Flavoprotein</keyword>